<reference evidence="1" key="1">
    <citation type="journal article" date="2015" name="Nature">
        <title>Complex archaea that bridge the gap between prokaryotes and eukaryotes.</title>
        <authorList>
            <person name="Spang A."/>
            <person name="Saw J.H."/>
            <person name="Jorgensen S.L."/>
            <person name="Zaremba-Niedzwiedzka K."/>
            <person name="Martijn J."/>
            <person name="Lind A.E."/>
            <person name="van Eijk R."/>
            <person name="Schleper C."/>
            <person name="Guy L."/>
            <person name="Ettema T.J."/>
        </authorList>
    </citation>
    <scope>NUCLEOTIDE SEQUENCE</scope>
</reference>
<accession>A0A0F9SMM0</accession>
<sequence length="136" mass="15664">MGLKQSAILTYQELRVRRVPRYSLNTFIGGGGGIHSDVLDWNMVFEPEHYTVNVITFAGVRIIMNACVLQDPEYFFDELEDHEAVGRECIHPCVIEVYGDKSASEMKKIAMHHLKYMIALLPDDLRPDLNMFRFVD</sequence>
<evidence type="ECO:0000313" key="1">
    <source>
        <dbReference type="EMBL" id="KKN63627.1"/>
    </source>
</evidence>
<dbReference type="EMBL" id="LAZR01000584">
    <property type="protein sequence ID" value="KKN63627.1"/>
    <property type="molecule type" value="Genomic_DNA"/>
</dbReference>
<comment type="caution">
    <text evidence="1">The sequence shown here is derived from an EMBL/GenBank/DDBJ whole genome shotgun (WGS) entry which is preliminary data.</text>
</comment>
<proteinExistence type="predicted"/>
<organism evidence="1">
    <name type="scientific">marine sediment metagenome</name>
    <dbReference type="NCBI Taxonomy" id="412755"/>
    <lineage>
        <taxon>unclassified sequences</taxon>
        <taxon>metagenomes</taxon>
        <taxon>ecological metagenomes</taxon>
    </lineage>
</organism>
<dbReference type="AlphaFoldDB" id="A0A0F9SMM0"/>
<protein>
    <submittedName>
        <fullName evidence="1">Uncharacterized protein</fullName>
    </submittedName>
</protein>
<gene>
    <name evidence="1" type="ORF">LCGC14_0499930</name>
</gene>
<name>A0A0F9SMM0_9ZZZZ</name>